<comment type="similarity">
    <text evidence="2">Belongs to the glycosyl hydrolase 43 family.</text>
</comment>
<accession>A0A8H7LN30</accession>
<feature type="region of interest" description="Disordered" evidence="8">
    <location>
        <begin position="45"/>
        <end position="74"/>
    </location>
</feature>
<dbReference type="AlphaFoldDB" id="A0A8H7LN30"/>
<feature type="site" description="Important for catalytic activity, responsible for pKa modulation of the active site Glu and correct orientation of both the proton donor and substrate" evidence="7">
    <location>
        <position position="822"/>
    </location>
</feature>
<dbReference type="InterPro" id="IPR023296">
    <property type="entry name" value="Glyco_hydro_beta-prop_sf"/>
</dbReference>
<dbReference type="CDD" id="cd18831">
    <property type="entry name" value="GH43_AnAbnA-like"/>
    <property type="match status" value="1"/>
</dbReference>
<evidence type="ECO:0000256" key="1">
    <source>
        <dbReference type="ARBA" id="ARBA00004834"/>
    </source>
</evidence>
<evidence type="ECO:0000256" key="4">
    <source>
        <dbReference type="ARBA" id="ARBA00023295"/>
    </source>
</evidence>
<sequence>MGVLSCSSKTKLSYLSSFWAEISGDTTPIHVLVRRGKMVLLVVNPSHEDERSTRDARTRRQPSPIPRTSHSPIPARTVNLPPELIRLVVLQVTRTPDLASFALTSRYLNNIAMPLLYSTLCFGPTAYRLYKLPRRNRGSSGHGYVSISAESPMSRDEVGSEDDFFDNRSSLCAELLSNSLHLLPYVRSISTNISVPNYAAAVRVARGQRGGREENTFHEWVTILNLPQASNVRHLALGGVNDQHLLDLNAARHLKLTALELDVPPAALPELFNLSSFLQRQRHITHFASRNLADIKGLKDHDLPRLAHIDVPAVLACQLAPGRPITTARIFPSNPRRGSGLRSADELLMAIHALSQSTDSIGVTDLDVSVLWYGDRRMEDDCRVFFAAIRDSLQQLRHLRVTLWSDLAPSNVDLLFDCILSALPSLQFLETFEIRTWAEYGISHPCHLSHPARRAIFDLWKELCPSLNKVAALDSHTWTWHAAKAITQPPAPVRSNSDPHTKPPARRPLPPRPRPASGNWVRLSDRWDWQPTPSPLSQPMLPSGIPSASQTSFHSLMTPRPDSRPRSASPGGTHDSRAEASREFDIYCLSARRLPVLASLLRTASRTFLTRAPKITQKMNWRAALAWFYHRIFPNGVYQPHNQLLWSNPVPHIYRFSSMLFSSLLIPIFGTLVAGFVSGSSVLSTRATSNSSYPLPMKLTGSGIYTHDPSIIYNEKSGYYYVFSTHGGVSRSKALKGPWTAIGSYLPTGCSVITENAGHCDTWAPDVVNINGTYFLYYSISQFGTQNSVIGVATSKTMEYGSWTDHGAVFSSKPGDRYNSIDANVIKADGKLLFTFGSYWADIFQFELAPSGLAPLSPSAPQLTHLVLNQTSPQSAEGGFIYKPPKSNYYYLFYSSGTCCAFDPAALPAPGDEYKIFVGRSENASGPFVGSTGKALTETGGTLVLASHGNIYAPGGNSVFWQVIGISLEDLKLTEISRDPKSKRDVIAYHYRPRDDIRGDANSVLGLNYLDFSSGWPVLVA</sequence>
<dbReference type="InterPro" id="IPR050727">
    <property type="entry name" value="GH43_arabinanases"/>
</dbReference>
<feature type="active site" description="Proton acceptor" evidence="6">
    <location>
        <position position="708"/>
    </location>
</feature>
<reference evidence="9" key="1">
    <citation type="submission" date="2020-09" db="EMBL/GenBank/DDBJ databases">
        <title>Comparative genome analyses of four rice-infecting Rhizoctonia solani isolates reveal extensive enrichment of homogalacturonan modification genes.</title>
        <authorList>
            <person name="Lee D.-Y."/>
            <person name="Jeon J."/>
            <person name="Kim K.-T."/>
            <person name="Cheong K."/>
            <person name="Song H."/>
            <person name="Choi G."/>
            <person name="Ko J."/>
            <person name="Opiyo S.O."/>
            <person name="Zuo S."/>
            <person name="Madhav S."/>
            <person name="Lee Y.-H."/>
            <person name="Wang G.-L."/>
        </authorList>
    </citation>
    <scope>NUCLEOTIDE SEQUENCE</scope>
    <source>
        <strain evidence="9">AG1-IA YN-7</strain>
    </source>
</reference>
<dbReference type="PANTHER" id="PTHR43301:SF3">
    <property type="entry name" value="ARABINAN ENDO-1,5-ALPHA-L-ARABINOSIDASE A-RELATED"/>
    <property type="match status" value="1"/>
</dbReference>
<keyword evidence="4" id="KW-0326">Glycosidase</keyword>
<evidence type="ECO:0000256" key="3">
    <source>
        <dbReference type="ARBA" id="ARBA00022801"/>
    </source>
</evidence>
<dbReference type="GO" id="GO:0004553">
    <property type="term" value="F:hydrolase activity, hydrolyzing O-glycosyl compounds"/>
    <property type="evidence" value="ECO:0007669"/>
    <property type="project" value="InterPro"/>
</dbReference>
<organism evidence="9 10">
    <name type="scientific">Rhizoctonia solani</name>
    <dbReference type="NCBI Taxonomy" id="456999"/>
    <lineage>
        <taxon>Eukaryota</taxon>
        <taxon>Fungi</taxon>
        <taxon>Dikarya</taxon>
        <taxon>Basidiomycota</taxon>
        <taxon>Agaricomycotina</taxon>
        <taxon>Agaricomycetes</taxon>
        <taxon>Cantharellales</taxon>
        <taxon>Ceratobasidiaceae</taxon>
        <taxon>Rhizoctonia</taxon>
    </lineage>
</organism>
<feature type="active site" description="Proton donor" evidence="6">
    <location>
        <position position="877"/>
    </location>
</feature>
<evidence type="ECO:0000256" key="2">
    <source>
        <dbReference type="ARBA" id="ARBA00009865"/>
    </source>
</evidence>
<keyword evidence="3 9" id="KW-0378">Hydrolase</keyword>
<dbReference type="EMBL" id="JACYCC010000033">
    <property type="protein sequence ID" value="KAF8684188.1"/>
    <property type="molecule type" value="Genomic_DNA"/>
</dbReference>
<evidence type="ECO:0000256" key="7">
    <source>
        <dbReference type="PIRSR" id="PIRSR606710-2"/>
    </source>
</evidence>
<comment type="pathway">
    <text evidence="1">Glycan metabolism; L-arabinan degradation.</text>
</comment>
<gene>
    <name evidence="9" type="ORF">RHS04_01703</name>
</gene>
<name>A0A8H7LN30_9AGAM</name>
<dbReference type="SUPFAM" id="SSF75005">
    <property type="entry name" value="Arabinanase/levansucrase/invertase"/>
    <property type="match status" value="1"/>
</dbReference>
<evidence type="ECO:0000313" key="9">
    <source>
        <dbReference type="EMBL" id="KAF8684188.1"/>
    </source>
</evidence>
<dbReference type="PANTHER" id="PTHR43301">
    <property type="entry name" value="ARABINAN ENDO-1,5-ALPHA-L-ARABINOSIDASE"/>
    <property type="match status" value="1"/>
</dbReference>
<dbReference type="InterPro" id="IPR006710">
    <property type="entry name" value="Glyco_hydro_43"/>
</dbReference>
<feature type="compositionally biased region" description="Polar residues" evidence="8">
    <location>
        <begin position="546"/>
        <end position="555"/>
    </location>
</feature>
<protein>
    <recommendedName>
        <fullName evidence="5">Endo-1,5-alpha-L-arabinanase A</fullName>
    </recommendedName>
</protein>
<comment type="caution">
    <text evidence="9">The sequence shown here is derived from an EMBL/GenBank/DDBJ whole genome shotgun (WGS) entry which is preliminary data.</text>
</comment>
<dbReference type="Pfam" id="PF04616">
    <property type="entry name" value="Glyco_hydro_43"/>
    <property type="match status" value="1"/>
</dbReference>
<feature type="region of interest" description="Disordered" evidence="8">
    <location>
        <begin position="487"/>
        <end position="577"/>
    </location>
</feature>
<evidence type="ECO:0000313" key="10">
    <source>
        <dbReference type="Proteomes" id="UP000650582"/>
    </source>
</evidence>
<proteinExistence type="inferred from homology"/>
<evidence type="ECO:0000256" key="8">
    <source>
        <dbReference type="SAM" id="MobiDB-lite"/>
    </source>
</evidence>
<feature type="compositionally biased region" description="Basic and acidic residues" evidence="8">
    <location>
        <begin position="46"/>
        <end position="58"/>
    </location>
</feature>
<dbReference type="Gene3D" id="2.115.10.20">
    <property type="entry name" value="Glycosyl hydrolase domain, family 43"/>
    <property type="match status" value="1"/>
</dbReference>
<dbReference type="Proteomes" id="UP000650582">
    <property type="component" value="Unassembled WGS sequence"/>
</dbReference>
<dbReference type="GO" id="GO:0005975">
    <property type="term" value="P:carbohydrate metabolic process"/>
    <property type="evidence" value="ECO:0007669"/>
    <property type="project" value="InterPro"/>
</dbReference>
<evidence type="ECO:0000256" key="6">
    <source>
        <dbReference type="PIRSR" id="PIRSR606710-1"/>
    </source>
</evidence>
<evidence type="ECO:0000256" key="5">
    <source>
        <dbReference type="ARBA" id="ARBA00042202"/>
    </source>
</evidence>